<dbReference type="PANTHER" id="PTHR43794">
    <property type="entry name" value="AMINOHYDROLASE SSNA-RELATED"/>
    <property type="match status" value="1"/>
</dbReference>
<evidence type="ECO:0000313" key="6">
    <source>
        <dbReference type="Proteomes" id="UP000321595"/>
    </source>
</evidence>
<dbReference type="Proteomes" id="UP000321595">
    <property type="component" value="Chromosome"/>
</dbReference>
<reference evidence="5 6" key="1">
    <citation type="submission" date="2019-08" db="EMBL/GenBank/DDBJ databases">
        <authorList>
            <person name="Liang Q."/>
        </authorList>
    </citation>
    <scope>NUCLEOTIDE SEQUENCE [LARGE SCALE GENOMIC DNA]</scope>
    <source>
        <strain evidence="5 6">V1718</strain>
    </source>
</reference>
<dbReference type="GO" id="GO:0016814">
    <property type="term" value="F:hydrolase activity, acting on carbon-nitrogen (but not peptide) bonds, in cyclic amidines"/>
    <property type="evidence" value="ECO:0007669"/>
    <property type="project" value="UniProtKB-ARBA"/>
</dbReference>
<dbReference type="Gene3D" id="2.30.40.10">
    <property type="entry name" value="Urease, subunit C, domain 1"/>
    <property type="match status" value="1"/>
</dbReference>
<dbReference type="InterPro" id="IPR050287">
    <property type="entry name" value="MTA/SAH_deaminase"/>
</dbReference>
<keyword evidence="2" id="KW-0378">Hydrolase</keyword>
<dbReference type="NCBIfam" id="NF005557">
    <property type="entry name" value="PRK07228.1"/>
    <property type="match status" value="1"/>
</dbReference>
<dbReference type="EMBL" id="CP042467">
    <property type="protein sequence ID" value="QED28884.1"/>
    <property type="molecule type" value="Genomic_DNA"/>
</dbReference>
<feature type="domain" description="Amidohydrolase-related" evidence="4">
    <location>
        <begin position="61"/>
        <end position="417"/>
    </location>
</feature>
<dbReference type="OrthoDB" id="9807210at2"/>
<evidence type="ECO:0000259" key="4">
    <source>
        <dbReference type="Pfam" id="PF01979"/>
    </source>
</evidence>
<protein>
    <submittedName>
        <fullName evidence="5">5'-deoxyadenosine deaminase</fullName>
    </submittedName>
</protein>
<dbReference type="Gene3D" id="3.20.20.140">
    <property type="entry name" value="Metal-dependent hydrolases"/>
    <property type="match status" value="1"/>
</dbReference>
<dbReference type="InterPro" id="IPR032466">
    <property type="entry name" value="Metal_Hydrolase"/>
</dbReference>
<dbReference type="SUPFAM" id="SSF51556">
    <property type="entry name" value="Metallo-dependent hydrolases"/>
    <property type="match status" value="1"/>
</dbReference>
<gene>
    <name evidence="5" type="ORF">FRD01_16885</name>
</gene>
<proteinExistence type="predicted"/>
<dbReference type="GO" id="GO:0019239">
    <property type="term" value="F:deaminase activity"/>
    <property type="evidence" value="ECO:0007669"/>
    <property type="project" value="UniProtKB-ARBA"/>
</dbReference>
<dbReference type="AlphaFoldDB" id="A0A5B8XTJ6"/>
<dbReference type="KEGG" id="bbae:FRD01_16885"/>
<dbReference type="InterPro" id="IPR006680">
    <property type="entry name" value="Amidohydro-rel"/>
</dbReference>
<evidence type="ECO:0000256" key="2">
    <source>
        <dbReference type="ARBA" id="ARBA00022801"/>
    </source>
</evidence>
<dbReference type="RefSeq" id="WP_146961704.1">
    <property type="nucleotide sequence ID" value="NZ_CP042467.1"/>
</dbReference>
<sequence length="448" mass="48907">MRTIIKDTTIVTMNDHMEVVKGDILWESKAADGSPGRILQVGGQIQPEPFDQVIDGSGSAVIPGFVQTHIHLCQVLLRNNADDMVLIDWLKKRVWPYEASLDPDSLRTSARLGLAELVLGGTTTLLDMGTVNHTESIVEAIQESGIRAFFGKCQMDYGDEVPKAMLENTAASMKEAIALAERWDGAENGRIRYAFAPRFAVSCTESLMRQIVEAARDLDVYIHTHASETEFENEFTREHHGVSNMAYLESIGICGAKTVLAHGVHVSDEDCELLKRTDTAICHCPSANLKLASGIANIPRYDQYGIRVGLGADGAPCNNNLDAFIEMRLAALLQKPIHGPTAMPAERVLRLATRDGARVLGIDDQVGSLEVGKCADVVMIELDNDPGTNPGGSVYSRIVYAAHRANVRHVFASGNQVVKDRELLTQDVPKMLHEARAAIKTVLGRMEA</sequence>
<organism evidence="5 6">
    <name type="scientific">Microvenator marinus</name>
    <dbReference type="NCBI Taxonomy" id="2600177"/>
    <lineage>
        <taxon>Bacteria</taxon>
        <taxon>Deltaproteobacteria</taxon>
        <taxon>Bradymonadales</taxon>
        <taxon>Microvenatoraceae</taxon>
        <taxon>Microvenator</taxon>
    </lineage>
</organism>
<evidence type="ECO:0000256" key="1">
    <source>
        <dbReference type="ARBA" id="ARBA00022723"/>
    </source>
</evidence>
<name>A0A5B8XTJ6_9DELT</name>
<accession>A0A5B8XTJ6</accession>
<dbReference type="GO" id="GO:0046872">
    <property type="term" value="F:metal ion binding"/>
    <property type="evidence" value="ECO:0007669"/>
    <property type="project" value="UniProtKB-KW"/>
</dbReference>
<dbReference type="SUPFAM" id="SSF51338">
    <property type="entry name" value="Composite domain of metallo-dependent hydrolases"/>
    <property type="match status" value="1"/>
</dbReference>
<keyword evidence="6" id="KW-1185">Reference proteome</keyword>
<dbReference type="Pfam" id="PF01979">
    <property type="entry name" value="Amidohydro_1"/>
    <property type="match status" value="1"/>
</dbReference>
<evidence type="ECO:0000256" key="3">
    <source>
        <dbReference type="ARBA" id="ARBA00022833"/>
    </source>
</evidence>
<dbReference type="InterPro" id="IPR011059">
    <property type="entry name" value="Metal-dep_hydrolase_composite"/>
</dbReference>
<dbReference type="FunFam" id="3.20.20.140:FF:000014">
    <property type="entry name" value="5-methylthioadenosine/S-adenosylhomocysteine deaminase"/>
    <property type="match status" value="1"/>
</dbReference>
<evidence type="ECO:0000313" key="5">
    <source>
        <dbReference type="EMBL" id="QED28884.1"/>
    </source>
</evidence>
<dbReference type="PANTHER" id="PTHR43794:SF11">
    <property type="entry name" value="AMIDOHYDROLASE-RELATED DOMAIN-CONTAINING PROTEIN"/>
    <property type="match status" value="1"/>
</dbReference>
<dbReference type="CDD" id="cd01298">
    <property type="entry name" value="ATZ_TRZ_like"/>
    <property type="match status" value="1"/>
</dbReference>
<keyword evidence="1" id="KW-0479">Metal-binding</keyword>
<keyword evidence="3" id="KW-0862">Zinc</keyword>